<feature type="transmembrane region" description="Helical" evidence="11">
    <location>
        <begin position="80"/>
        <end position="103"/>
    </location>
</feature>
<evidence type="ECO:0000256" key="7">
    <source>
        <dbReference type="ARBA" id="ARBA00023136"/>
    </source>
</evidence>
<reference evidence="12 13" key="1">
    <citation type="submission" date="2024-02" db="EMBL/GenBank/DDBJ databases">
        <title>A chromosome-level genome assembly of Drosophila madeirensis, a fruit fly species endemic to Madeira island.</title>
        <authorList>
            <person name="Tomihara K."/>
            <person name="Llopart A."/>
            <person name="Yamamoto D."/>
        </authorList>
    </citation>
    <scope>NUCLEOTIDE SEQUENCE [LARGE SCALE GENOMIC DNA]</scope>
    <source>
        <strain evidence="12 13">RF1</strain>
    </source>
</reference>
<organism evidence="12 13">
    <name type="scientific">Drosophila madeirensis</name>
    <name type="common">Fruit fly</name>
    <dbReference type="NCBI Taxonomy" id="30013"/>
    <lineage>
        <taxon>Eukaryota</taxon>
        <taxon>Metazoa</taxon>
        <taxon>Ecdysozoa</taxon>
        <taxon>Arthropoda</taxon>
        <taxon>Hexapoda</taxon>
        <taxon>Insecta</taxon>
        <taxon>Pterygota</taxon>
        <taxon>Neoptera</taxon>
        <taxon>Endopterygota</taxon>
        <taxon>Diptera</taxon>
        <taxon>Brachycera</taxon>
        <taxon>Muscomorpha</taxon>
        <taxon>Ephydroidea</taxon>
        <taxon>Drosophilidae</taxon>
        <taxon>Drosophila</taxon>
        <taxon>Sophophora</taxon>
    </lineage>
</organism>
<dbReference type="GO" id="GO:0005886">
    <property type="term" value="C:plasma membrane"/>
    <property type="evidence" value="ECO:0007669"/>
    <property type="project" value="UniProtKB-SubCell"/>
</dbReference>
<evidence type="ECO:0000256" key="8">
    <source>
        <dbReference type="ARBA" id="ARBA00023170"/>
    </source>
</evidence>
<dbReference type="GO" id="GO:0004984">
    <property type="term" value="F:olfactory receptor activity"/>
    <property type="evidence" value="ECO:0007669"/>
    <property type="project" value="InterPro"/>
</dbReference>
<evidence type="ECO:0000256" key="10">
    <source>
        <dbReference type="ARBA" id="ARBA00038679"/>
    </source>
</evidence>
<dbReference type="GO" id="GO:0005549">
    <property type="term" value="F:odorant binding"/>
    <property type="evidence" value="ECO:0007669"/>
    <property type="project" value="InterPro"/>
</dbReference>
<protein>
    <recommendedName>
        <fullName evidence="11">Odorant receptor</fullName>
    </recommendedName>
</protein>
<feature type="transmembrane region" description="Helical" evidence="11">
    <location>
        <begin position="302"/>
        <end position="329"/>
    </location>
</feature>
<evidence type="ECO:0000256" key="11">
    <source>
        <dbReference type="RuleBase" id="RU351113"/>
    </source>
</evidence>
<evidence type="ECO:0000256" key="9">
    <source>
        <dbReference type="ARBA" id="ARBA00023224"/>
    </source>
</evidence>
<keyword evidence="8 11" id="KW-0675">Receptor</keyword>
<evidence type="ECO:0000256" key="2">
    <source>
        <dbReference type="ARBA" id="ARBA00022475"/>
    </source>
</evidence>
<gene>
    <name evidence="12" type="ORF">DMAD_08505</name>
</gene>
<comment type="caution">
    <text evidence="11">Lacks conserved residue(s) required for the propagation of feature annotation.</text>
</comment>
<keyword evidence="9 11" id="KW-0807">Transducer</keyword>
<dbReference type="PANTHER" id="PTHR21137:SF44">
    <property type="entry name" value="ODORANT RECEPTOR 13A-RELATED"/>
    <property type="match status" value="1"/>
</dbReference>
<proteinExistence type="inferred from homology"/>
<evidence type="ECO:0000256" key="1">
    <source>
        <dbReference type="ARBA" id="ARBA00004651"/>
    </source>
</evidence>
<keyword evidence="13" id="KW-1185">Reference proteome</keyword>
<name>A0AAU9EUD1_DROMD</name>
<evidence type="ECO:0000313" key="12">
    <source>
        <dbReference type="EMBL" id="BFF89837.1"/>
    </source>
</evidence>
<dbReference type="Proteomes" id="UP001500889">
    <property type="component" value="Chromosome O"/>
</dbReference>
<keyword evidence="7 11" id="KW-0472">Membrane</keyword>
<evidence type="ECO:0000256" key="4">
    <source>
        <dbReference type="ARBA" id="ARBA00022692"/>
    </source>
</evidence>
<keyword evidence="2" id="KW-1003">Cell membrane</keyword>
<dbReference type="InterPro" id="IPR004117">
    <property type="entry name" value="7tm6_olfct_rcpt"/>
</dbReference>
<dbReference type="AlphaFoldDB" id="A0AAU9EUD1"/>
<keyword evidence="3 11" id="KW-0716">Sensory transduction</keyword>
<evidence type="ECO:0000256" key="3">
    <source>
        <dbReference type="ARBA" id="ARBA00022606"/>
    </source>
</evidence>
<dbReference type="EMBL" id="AP029263">
    <property type="protein sequence ID" value="BFF89837.1"/>
    <property type="molecule type" value="Genomic_DNA"/>
</dbReference>
<feature type="transmembrane region" description="Helical" evidence="11">
    <location>
        <begin position="225"/>
        <end position="242"/>
    </location>
</feature>
<evidence type="ECO:0000313" key="13">
    <source>
        <dbReference type="Proteomes" id="UP001500889"/>
    </source>
</evidence>
<accession>A0AAU9EUD1</accession>
<dbReference type="PANTHER" id="PTHR21137">
    <property type="entry name" value="ODORANT RECEPTOR"/>
    <property type="match status" value="1"/>
</dbReference>
<comment type="subunit">
    <text evidence="10">Interacts with Orco. Complexes exist early in the endomembrane system in olfactory sensory neurons (OSNs), coupling these complexes to the conserved ciliary trafficking pathway.</text>
</comment>
<keyword evidence="4 11" id="KW-0812">Transmembrane</keyword>
<keyword evidence="5 11" id="KW-0552">Olfaction</keyword>
<comment type="similarity">
    <text evidence="11">Belongs to the insect chemoreceptor superfamily. Heteromeric odorant receptor channel (TC 1.A.69) family.</text>
</comment>
<dbReference type="Pfam" id="PF02949">
    <property type="entry name" value="7tm_6"/>
    <property type="match status" value="1"/>
</dbReference>
<feature type="transmembrane region" description="Helical" evidence="11">
    <location>
        <begin position="109"/>
        <end position="131"/>
    </location>
</feature>
<dbReference type="GO" id="GO:0007165">
    <property type="term" value="P:signal transduction"/>
    <property type="evidence" value="ECO:0007669"/>
    <property type="project" value="UniProtKB-KW"/>
</dbReference>
<comment type="subcellular location">
    <subcellularLocation>
        <location evidence="1 11">Cell membrane</location>
        <topology evidence="1 11">Multi-pass membrane protein</topology>
    </subcellularLocation>
</comment>
<feature type="transmembrane region" description="Helical" evidence="11">
    <location>
        <begin position="178"/>
        <end position="198"/>
    </location>
</feature>
<keyword evidence="6 11" id="KW-1133">Transmembrane helix</keyword>
<evidence type="ECO:0000256" key="6">
    <source>
        <dbReference type="ARBA" id="ARBA00022989"/>
    </source>
</evidence>
<sequence length="435" mass="50279">MDYKRAIDCRKCCIQFQEIQLYANSVPYTEALRNFSSRKDTLCSTMDKFMKYANFFFTSLGFEAYSTETRPPTDSLRNKLVFWGSLANLGIAGLGEFIYFYLAIAEGNLLEAVTVMSYIGFITVGLTKIFFIKWKKPALSALVQELEDLFPRGKVQEAKFKLEEYLGSCSRISFNYGLLYFILIWTFNLYPIMELIVFEKWLKVREVGKMLPYLLYIPWKWDDNWTYYMLLVALNIAGYTSASAQISTDLLLCSVATQVVMHFDYLARSMENHNLSGDWPEDSRFICEVVRYHERILRLSDVVNNILGIPLLLNFMVSSFVICFVGFQMTVGVSPDMITKLFLYLVSSMSQVYMICHYGQMVADASTGLSVAVYNQNWSHADARYQRALILIIARAQKTTYLKATIFLDITRSTMTDLLQISYKFFALLRTMYVQ</sequence>
<evidence type="ECO:0000256" key="5">
    <source>
        <dbReference type="ARBA" id="ARBA00022725"/>
    </source>
</evidence>